<dbReference type="EMBL" id="JAYMYR010000006">
    <property type="protein sequence ID" value="KAK7356361.1"/>
    <property type="molecule type" value="Genomic_DNA"/>
</dbReference>
<evidence type="ECO:0000313" key="2">
    <source>
        <dbReference type="Proteomes" id="UP001374584"/>
    </source>
</evidence>
<organism evidence="1 2">
    <name type="scientific">Phaseolus coccineus</name>
    <name type="common">Scarlet runner bean</name>
    <name type="synonym">Phaseolus multiflorus</name>
    <dbReference type="NCBI Taxonomy" id="3886"/>
    <lineage>
        <taxon>Eukaryota</taxon>
        <taxon>Viridiplantae</taxon>
        <taxon>Streptophyta</taxon>
        <taxon>Embryophyta</taxon>
        <taxon>Tracheophyta</taxon>
        <taxon>Spermatophyta</taxon>
        <taxon>Magnoliopsida</taxon>
        <taxon>eudicotyledons</taxon>
        <taxon>Gunneridae</taxon>
        <taxon>Pentapetalae</taxon>
        <taxon>rosids</taxon>
        <taxon>fabids</taxon>
        <taxon>Fabales</taxon>
        <taxon>Fabaceae</taxon>
        <taxon>Papilionoideae</taxon>
        <taxon>50 kb inversion clade</taxon>
        <taxon>NPAAA clade</taxon>
        <taxon>indigoferoid/millettioid clade</taxon>
        <taxon>Phaseoleae</taxon>
        <taxon>Phaseolus</taxon>
    </lineage>
</organism>
<reference evidence="1 2" key="1">
    <citation type="submission" date="2024-01" db="EMBL/GenBank/DDBJ databases">
        <title>The genomes of 5 underutilized Papilionoideae crops provide insights into root nodulation and disease resistanc.</title>
        <authorList>
            <person name="Jiang F."/>
        </authorList>
    </citation>
    <scope>NUCLEOTIDE SEQUENCE [LARGE SCALE GENOMIC DNA]</scope>
    <source>
        <strain evidence="1">JINMINGXINNONG_FW02</strain>
        <tissue evidence="1">Leaves</tissue>
    </source>
</reference>
<sequence length="69" mass="7829">MDVARPCVDFEWILIRIILKRVLLRGLHGGEDLAEKICCLGLKILDGALRCSLAEDVLRHRMIFSHALC</sequence>
<accession>A0AAN9R2G8</accession>
<evidence type="ECO:0000313" key="1">
    <source>
        <dbReference type="EMBL" id="KAK7356361.1"/>
    </source>
</evidence>
<dbReference type="Proteomes" id="UP001374584">
    <property type="component" value="Unassembled WGS sequence"/>
</dbReference>
<keyword evidence="2" id="KW-1185">Reference proteome</keyword>
<name>A0AAN9R2G8_PHACN</name>
<comment type="caution">
    <text evidence="1">The sequence shown here is derived from an EMBL/GenBank/DDBJ whole genome shotgun (WGS) entry which is preliminary data.</text>
</comment>
<gene>
    <name evidence="1" type="ORF">VNO80_15631</name>
</gene>
<proteinExistence type="predicted"/>
<dbReference type="AlphaFoldDB" id="A0AAN9R2G8"/>
<protein>
    <submittedName>
        <fullName evidence="1">Uncharacterized protein</fullName>
    </submittedName>
</protein>